<dbReference type="Pfam" id="PF14403">
    <property type="entry name" value="CP_ATPgrasp_2"/>
    <property type="match status" value="1"/>
</dbReference>
<dbReference type="EMBL" id="CP017708">
    <property type="protein sequence ID" value="AOY84402.1"/>
    <property type="molecule type" value="Genomic_DNA"/>
</dbReference>
<proteinExistence type="predicted"/>
<dbReference type="PANTHER" id="PTHR34595">
    <property type="entry name" value="BLR5612 PROTEIN"/>
    <property type="match status" value="1"/>
</dbReference>
<dbReference type="InterPro" id="IPR051680">
    <property type="entry name" value="ATP-dep_Glu-Cys_Ligase-2"/>
</dbReference>
<sequence>MQFDSYNIEGFYDEYFIAPGQPRVEVAAVVDYLQELPQGSLSETNTAVEKVLAELGATFTWHGQTRVLPFDLIPQVISASEWRQLSAGLKQRVAALNLFCADIYGEQHILRDSKIPREIVESAARFMPECMGMKPPGGIWCHVSGIDLIRNEAGVWYVLEDNLRVPSGIAYVMKNRQAMERVVPDLLAKFAIEPLEGYSQELHSTLLKLSTGNKGESMIASDPPVAIAVLTPGPVESAYFEHAFLAQQMGVALVQPEDLVIEQGYLHRRTPEGLVKIDILYRRYDAQLLHPLNLGNGYSSGLSAIIDLCQQGRLALANTIGTGVADDKVVYTYVPEMIRYYLNEDPKLPNVPSYLCWDDQDRAYVLEHLDELVVKSASEEGGRGMLVGPHASPEERASFAEKIRAQPREYMAQPTIALSRIPTVVGSEVEGRHVDLRPYVLHRGDDIYVHPGGLTRVALKKGSLVVNSTQGGGSKDTWILSDG</sequence>
<dbReference type="InterPro" id="IPR025841">
    <property type="entry name" value="CP_ATPgrasp_2"/>
</dbReference>
<gene>
    <name evidence="2" type="ORF">BJP36_35220</name>
</gene>
<protein>
    <submittedName>
        <fullName evidence="2">Circularly permuted type 2 ATP-grasp protein</fullName>
    </submittedName>
</protein>
<evidence type="ECO:0000259" key="1">
    <source>
        <dbReference type="Pfam" id="PF14403"/>
    </source>
</evidence>
<organism evidence="2 3">
    <name type="scientific">Moorena producens (strain JHB)</name>
    <dbReference type="NCBI Taxonomy" id="1454205"/>
    <lineage>
        <taxon>Bacteria</taxon>
        <taxon>Bacillati</taxon>
        <taxon>Cyanobacteriota</taxon>
        <taxon>Cyanophyceae</taxon>
        <taxon>Coleofasciculales</taxon>
        <taxon>Coleofasciculaceae</taxon>
        <taxon>Moorena</taxon>
    </lineage>
</organism>
<name>A0A1D9G9T6_MOOP1</name>
<dbReference type="PIRSF" id="PIRSF005522">
    <property type="entry name" value="UCP005522"/>
    <property type="match status" value="1"/>
</dbReference>
<reference evidence="3" key="1">
    <citation type="submission" date="2016-10" db="EMBL/GenBank/DDBJ databases">
        <title>Comparative genomics uncovers the prolific and rare metabolic potential of the cyanobacterial genus Moorea.</title>
        <authorList>
            <person name="Leao T."/>
            <person name="Castelao G."/>
            <person name="Korobeynikov A."/>
            <person name="Monroe E.A."/>
            <person name="Podell S."/>
            <person name="Glukhov E."/>
            <person name="Allen E."/>
            <person name="Gerwick W.H."/>
            <person name="Gerwick L."/>
        </authorList>
    </citation>
    <scope>NUCLEOTIDE SEQUENCE [LARGE SCALE GENOMIC DNA]</scope>
    <source>
        <strain evidence="3">JHB</strain>
    </source>
</reference>
<dbReference type="Gene3D" id="3.30.1490.270">
    <property type="match status" value="1"/>
</dbReference>
<dbReference type="PANTHER" id="PTHR34595:SF7">
    <property type="entry name" value="SLL1039 PROTEIN"/>
    <property type="match status" value="1"/>
</dbReference>
<dbReference type="InterPro" id="IPR016450">
    <property type="entry name" value="UCP005522"/>
</dbReference>
<dbReference type="SUPFAM" id="SSF56059">
    <property type="entry name" value="Glutathione synthetase ATP-binding domain-like"/>
    <property type="match status" value="1"/>
</dbReference>
<feature type="domain" description="Circularly permuted ATP-grasp type 2" evidence="1">
    <location>
        <begin position="74"/>
        <end position="458"/>
    </location>
</feature>
<dbReference type="AlphaFoldDB" id="A0A1D9G9T6"/>
<evidence type="ECO:0000313" key="2">
    <source>
        <dbReference type="EMBL" id="AOY84402.1"/>
    </source>
</evidence>
<dbReference type="Gene3D" id="3.40.50.11290">
    <property type="match status" value="1"/>
</dbReference>
<evidence type="ECO:0000313" key="3">
    <source>
        <dbReference type="Proteomes" id="UP000176944"/>
    </source>
</evidence>
<dbReference type="Proteomes" id="UP000176944">
    <property type="component" value="Chromosome"/>
</dbReference>
<accession>A0A1D9G9T6</accession>